<evidence type="ECO:0000313" key="1">
    <source>
        <dbReference type="EMBL" id="GIY52914.1"/>
    </source>
</evidence>
<evidence type="ECO:0000313" key="2">
    <source>
        <dbReference type="Proteomes" id="UP001054837"/>
    </source>
</evidence>
<dbReference type="EMBL" id="BPLQ01010723">
    <property type="protein sequence ID" value="GIY52914.1"/>
    <property type="molecule type" value="Genomic_DNA"/>
</dbReference>
<sequence>MLFLSGDGIRFTPDQNQITFQLYVWYLQKTAEFMAKQRFIFSTTIERDSVALHKIRVAPPFKFCKEAVKDSDFKVPSIKAAFLCKKVLLATL</sequence>
<organism evidence="1 2">
    <name type="scientific">Caerostris darwini</name>
    <dbReference type="NCBI Taxonomy" id="1538125"/>
    <lineage>
        <taxon>Eukaryota</taxon>
        <taxon>Metazoa</taxon>
        <taxon>Ecdysozoa</taxon>
        <taxon>Arthropoda</taxon>
        <taxon>Chelicerata</taxon>
        <taxon>Arachnida</taxon>
        <taxon>Araneae</taxon>
        <taxon>Araneomorphae</taxon>
        <taxon>Entelegynae</taxon>
        <taxon>Araneoidea</taxon>
        <taxon>Araneidae</taxon>
        <taxon>Caerostris</taxon>
    </lineage>
</organism>
<protein>
    <submittedName>
        <fullName evidence="1">Uncharacterized protein</fullName>
    </submittedName>
</protein>
<dbReference type="AlphaFoldDB" id="A0AAV4U580"/>
<gene>
    <name evidence="1" type="ORF">CDAR_496861</name>
</gene>
<reference evidence="1 2" key="1">
    <citation type="submission" date="2021-06" db="EMBL/GenBank/DDBJ databases">
        <title>Caerostris darwini draft genome.</title>
        <authorList>
            <person name="Kono N."/>
            <person name="Arakawa K."/>
        </authorList>
    </citation>
    <scope>NUCLEOTIDE SEQUENCE [LARGE SCALE GENOMIC DNA]</scope>
</reference>
<proteinExistence type="predicted"/>
<dbReference type="Proteomes" id="UP001054837">
    <property type="component" value="Unassembled WGS sequence"/>
</dbReference>
<accession>A0AAV4U580</accession>
<name>A0AAV4U580_9ARAC</name>
<comment type="caution">
    <text evidence="1">The sequence shown here is derived from an EMBL/GenBank/DDBJ whole genome shotgun (WGS) entry which is preliminary data.</text>
</comment>
<keyword evidence="2" id="KW-1185">Reference proteome</keyword>